<name>A0A1Z3HLV5_9CYAN</name>
<evidence type="ECO:0000313" key="4">
    <source>
        <dbReference type="EMBL" id="ASC71087.1"/>
    </source>
</evidence>
<comment type="similarity">
    <text evidence="1">Belongs to the bacterial solute-binding protein 1 family.</text>
</comment>
<feature type="chain" id="PRO_5011966779" evidence="3">
    <location>
        <begin position="26"/>
        <end position="436"/>
    </location>
</feature>
<feature type="signal peptide" evidence="3">
    <location>
        <begin position="1"/>
        <end position="25"/>
    </location>
</feature>
<dbReference type="Gene3D" id="3.40.190.10">
    <property type="entry name" value="Periplasmic binding protein-like II"/>
    <property type="match status" value="2"/>
</dbReference>
<protein>
    <submittedName>
        <fullName evidence="4">Alpha-glucosides-binding periplasmic protein AglE</fullName>
    </submittedName>
</protein>
<dbReference type="InterPro" id="IPR006059">
    <property type="entry name" value="SBP"/>
</dbReference>
<dbReference type="AlphaFoldDB" id="A0A1Z3HLV5"/>
<evidence type="ECO:0000256" key="3">
    <source>
        <dbReference type="SAM" id="SignalP"/>
    </source>
</evidence>
<dbReference type="Pfam" id="PF01547">
    <property type="entry name" value="SBP_bac_1"/>
    <property type="match status" value="1"/>
</dbReference>
<dbReference type="EMBL" id="CP021983">
    <property type="protein sequence ID" value="ASC71087.1"/>
    <property type="molecule type" value="Genomic_DNA"/>
</dbReference>
<proteinExistence type="inferred from homology"/>
<dbReference type="SUPFAM" id="SSF53850">
    <property type="entry name" value="Periplasmic binding protein-like II"/>
    <property type="match status" value="1"/>
</dbReference>
<keyword evidence="5" id="KW-1185">Reference proteome</keyword>
<keyword evidence="3" id="KW-0732">Signal</keyword>
<dbReference type="Proteomes" id="UP000191901">
    <property type="component" value="Chromosome"/>
</dbReference>
<evidence type="ECO:0000256" key="1">
    <source>
        <dbReference type="ARBA" id="ARBA00008520"/>
    </source>
</evidence>
<dbReference type="PANTHER" id="PTHR43649">
    <property type="entry name" value="ARABINOSE-BINDING PROTEIN-RELATED"/>
    <property type="match status" value="1"/>
</dbReference>
<dbReference type="InterPro" id="IPR050490">
    <property type="entry name" value="Bact_solute-bd_prot1"/>
</dbReference>
<dbReference type="KEGG" id="hhg:XM38_020370"/>
<organism evidence="4 5">
    <name type="scientific">Halomicronema hongdechloris C2206</name>
    <dbReference type="NCBI Taxonomy" id="1641165"/>
    <lineage>
        <taxon>Bacteria</taxon>
        <taxon>Bacillati</taxon>
        <taxon>Cyanobacteriota</taxon>
        <taxon>Cyanophyceae</taxon>
        <taxon>Nodosilineales</taxon>
        <taxon>Nodosilineaceae</taxon>
        <taxon>Halomicronema</taxon>
    </lineage>
</organism>
<dbReference type="STRING" id="1641165.XM38_25390"/>
<sequence length="436" mass="46889">MNSAMQRRYLSRGVVLGLSLSCLVACDTNQSAGEGEGSPAAENTVTVLGVVVGEQQEKLEAALAPFEEETGIDVVYEGTDAFATLLPVRVESGDAPDVAMFPQPGLMADFAESGQLIPVTTAMDRATLEAAYSEDWLTLATINEELYGVWLRASVKSLVWYNPQVFQAQGYEIPSSWEELMALSDQMVADGETPWCLGMESGDATGWVGTDWVEDIMLRTAGPEVYDQWIAHEIPFDAEPVKTAFSTFGDIVRNPEYVSGGAVGAISTPFGDSIQGLFTDPPRCYLHRQANFIASFLPEAAVPGETVAVFPLPGIDPEFGTPVLVAGDIFAMFNDTPAARALMEYLATPTPHEVWASLGGFISPHSQVGLEVYPDEVTRQQAEILAEAEIVRFDASDMMPGTVGTGTFWSGIVDYVGGEDVDSVLANIEASWPQAE</sequence>
<gene>
    <name evidence="4" type="primary">aglE</name>
    <name evidence="4" type="ORF">XM38_020370</name>
</gene>
<reference evidence="4 5" key="1">
    <citation type="journal article" date="2016" name="Biochim. Biophys. Acta">
        <title>Characterization of red-shifted phycobilisomes isolated from the chlorophyll f-containing cyanobacterium Halomicronema hongdechloris.</title>
        <authorList>
            <person name="Li Y."/>
            <person name="Lin Y."/>
            <person name="Garvey C.J."/>
            <person name="Birch D."/>
            <person name="Corkery R.W."/>
            <person name="Loughlin P.C."/>
            <person name="Scheer H."/>
            <person name="Willows R.D."/>
            <person name="Chen M."/>
        </authorList>
    </citation>
    <scope>NUCLEOTIDE SEQUENCE [LARGE SCALE GENOMIC DNA]</scope>
    <source>
        <strain evidence="4 5">C2206</strain>
    </source>
</reference>
<keyword evidence="2" id="KW-0813">Transport</keyword>
<dbReference type="PANTHER" id="PTHR43649:SF29">
    <property type="entry name" value="OSMOPROTECTIVE COMPOUNDS-BINDING PROTEIN GGTB"/>
    <property type="match status" value="1"/>
</dbReference>
<accession>A0A1Z3HLV5</accession>
<evidence type="ECO:0000313" key="5">
    <source>
        <dbReference type="Proteomes" id="UP000191901"/>
    </source>
</evidence>
<evidence type="ECO:0000256" key="2">
    <source>
        <dbReference type="ARBA" id="ARBA00022448"/>
    </source>
</evidence>